<dbReference type="InterPro" id="IPR016193">
    <property type="entry name" value="Cytidine_deaminase-like"/>
</dbReference>
<dbReference type="Gene3D" id="3.40.140.10">
    <property type="entry name" value="Cytidine Deaminase, domain 2"/>
    <property type="match status" value="1"/>
</dbReference>
<dbReference type="Proteomes" id="UP001501138">
    <property type="component" value="Unassembled WGS sequence"/>
</dbReference>
<comment type="function">
    <text evidence="1 14">Converts 2,5-diamino-6-(ribosylamino)-4(3h)-pyrimidinone 5'-phosphate into 5-amino-6-(ribosylamino)-2,4(1h,3h)-pyrimidinedione 5'-phosphate.</text>
</comment>
<evidence type="ECO:0000256" key="10">
    <source>
        <dbReference type="ARBA" id="ARBA00023002"/>
    </source>
</evidence>
<comment type="caution">
    <text evidence="16">The sequence shown here is derived from an EMBL/GenBank/DDBJ whole genome shotgun (WGS) entry which is preliminary data.</text>
</comment>
<dbReference type="InterPro" id="IPR002734">
    <property type="entry name" value="RibDG_C"/>
</dbReference>
<evidence type="ECO:0000256" key="14">
    <source>
        <dbReference type="PIRNR" id="PIRNR006769"/>
    </source>
</evidence>
<dbReference type="PANTHER" id="PTHR38011:SF7">
    <property type="entry name" value="2,5-DIAMINO-6-RIBOSYLAMINO-4(3H)-PYRIMIDINONE 5'-PHOSPHATE REDUCTASE"/>
    <property type="match status" value="1"/>
</dbReference>
<evidence type="ECO:0000256" key="3">
    <source>
        <dbReference type="ARBA" id="ARBA00004910"/>
    </source>
</evidence>
<dbReference type="InterPro" id="IPR002125">
    <property type="entry name" value="CMP_dCMP_dom"/>
</dbReference>
<comment type="catalytic activity">
    <reaction evidence="12 14">
        <text>5-amino-6-(5-phospho-D-ribitylamino)uracil + NADP(+) = 5-amino-6-(5-phospho-D-ribosylamino)uracil + NADPH + H(+)</text>
        <dbReference type="Rhea" id="RHEA:17845"/>
        <dbReference type="ChEBI" id="CHEBI:15378"/>
        <dbReference type="ChEBI" id="CHEBI:57783"/>
        <dbReference type="ChEBI" id="CHEBI:58349"/>
        <dbReference type="ChEBI" id="CHEBI:58421"/>
        <dbReference type="ChEBI" id="CHEBI:58453"/>
        <dbReference type="EC" id="1.1.1.193"/>
    </reaction>
</comment>
<dbReference type="SUPFAM" id="SSF53927">
    <property type="entry name" value="Cytidine deaminase-like"/>
    <property type="match status" value="1"/>
</dbReference>
<keyword evidence="11" id="KW-0511">Multifunctional enzyme</keyword>
<dbReference type="RefSeq" id="WP_344249722.1">
    <property type="nucleotide sequence ID" value="NZ_BAAAPM010000008.1"/>
</dbReference>
<name>A0ABN2JQ67_9MICO</name>
<dbReference type="Pfam" id="PF01872">
    <property type="entry name" value="RibD_C"/>
    <property type="match status" value="1"/>
</dbReference>
<dbReference type="PROSITE" id="PS51747">
    <property type="entry name" value="CYT_DCMP_DEAMINASES_2"/>
    <property type="match status" value="1"/>
</dbReference>
<comment type="cofactor">
    <cofactor evidence="14">
        <name>Zn(2+)</name>
        <dbReference type="ChEBI" id="CHEBI:29105"/>
    </cofactor>
    <text evidence="14">Binds 1 zinc ion.</text>
</comment>
<feature type="domain" description="CMP/dCMP-type deaminase" evidence="15">
    <location>
        <begin position="16"/>
        <end position="131"/>
    </location>
</feature>
<keyword evidence="10 14" id="KW-0560">Oxidoreductase</keyword>
<comment type="pathway">
    <text evidence="2 14">Cofactor biosynthesis; riboflavin biosynthesis; 5-amino-6-(D-ribitylamino)uracil from GTP: step 2/4.</text>
</comment>
<evidence type="ECO:0000256" key="9">
    <source>
        <dbReference type="ARBA" id="ARBA00022857"/>
    </source>
</evidence>
<evidence type="ECO:0000256" key="11">
    <source>
        <dbReference type="ARBA" id="ARBA00023268"/>
    </source>
</evidence>
<dbReference type="SUPFAM" id="SSF53597">
    <property type="entry name" value="Dihydrofolate reductase-like"/>
    <property type="match status" value="1"/>
</dbReference>
<evidence type="ECO:0000313" key="16">
    <source>
        <dbReference type="EMBL" id="GAA1735191.1"/>
    </source>
</evidence>
<keyword evidence="17" id="KW-1185">Reference proteome</keyword>
<gene>
    <name evidence="16" type="primary">ribD</name>
    <name evidence="16" type="ORF">GCM10009809_32950</name>
</gene>
<dbReference type="PIRSF" id="PIRSF006769">
    <property type="entry name" value="RibD"/>
    <property type="match status" value="1"/>
</dbReference>
<dbReference type="EC" id="1.1.1.193" evidence="14"/>
<dbReference type="EMBL" id="BAAAPM010000008">
    <property type="protein sequence ID" value="GAA1735191.1"/>
    <property type="molecule type" value="Genomic_DNA"/>
</dbReference>
<evidence type="ECO:0000256" key="12">
    <source>
        <dbReference type="ARBA" id="ARBA00049861"/>
    </source>
</evidence>
<evidence type="ECO:0000256" key="8">
    <source>
        <dbReference type="ARBA" id="ARBA00022833"/>
    </source>
</evidence>
<dbReference type="PROSITE" id="PS00903">
    <property type="entry name" value="CYT_DCMP_DEAMINASES_1"/>
    <property type="match status" value="1"/>
</dbReference>
<dbReference type="InterPro" id="IPR016192">
    <property type="entry name" value="APOBEC/CMP_deaminase_Zn-bd"/>
</dbReference>
<evidence type="ECO:0000256" key="13">
    <source>
        <dbReference type="ARBA" id="ARBA00049886"/>
    </source>
</evidence>
<dbReference type="EC" id="3.5.4.26" evidence="14"/>
<keyword evidence="6 14" id="KW-0686">Riboflavin biosynthesis</keyword>
<evidence type="ECO:0000256" key="7">
    <source>
        <dbReference type="ARBA" id="ARBA00022723"/>
    </source>
</evidence>
<dbReference type="CDD" id="cd01284">
    <property type="entry name" value="Riboflavin_deaminase-reductase"/>
    <property type="match status" value="1"/>
</dbReference>
<sequence length="366" mass="37619">MTQPAETTAEAAGATTAERAAMRRALELAAHGPSRGPNPRVGCVLLAPDGTVLAEGHHRGAGTAHAEVDALLQARSAHGPDAARGATAVVTLEPCAHHGRTGPCADALLDAGVARVVHAQRDPNPAAAGGAARLRAAGVDVVGGLLADEARALNAGWTRAVELGRPLVTWKLAASLDGRSAAADGTSRWITGRSARYDVHRLRAGVDAVLVGTGTALADDPDLTVRHAPLAGEQPARVVVGLRDLPTSSRLARAAAAGEPVHHLRTRDPHAVLDALWAREHRRVLLEGGPTLAAAFWRAGLVDEVVAYVAPVLIGLGKPAVADLGTGTIADAARLDLLDATVLAADADDPTDTTTVRLTLRPRKES</sequence>
<comment type="pathway">
    <text evidence="3 14">Cofactor biosynthesis; riboflavin biosynthesis; 5-amino-6-(D-ribitylamino)uracil from GTP: step 3/4.</text>
</comment>
<evidence type="ECO:0000256" key="6">
    <source>
        <dbReference type="ARBA" id="ARBA00022619"/>
    </source>
</evidence>
<dbReference type="InterPro" id="IPR050765">
    <property type="entry name" value="Riboflavin_Biosynth_HTPR"/>
</dbReference>
<comment type="similarity">
    <text evidence="5 14">In the C-terminal section; belongs to the HTP reductase family.</text>
</comment>
<evidence type="ECO:0000259" key="15">
    <source>
        <dbReference type="PROSITE" id="PS51747"/>
    </source>
</evidence>
<evidence type="ECO:0000256" key="5">
    <source>
        <dbReference type="ARBA" id="ARBA00007417"/>
    </source>
</evidence>
<dbReference type="Gene3D" id="3.40.430.10">
    <property type="entry name" value="Dihydrofolate Reductase, subunit A"/>
    <property type="match status" value="2"/>
</dbReference>
<dbReference type="NCBIfam" id="TIGR00326">
    <property type="entry name" value="eubact_ribD"/>
    <property type="match status" value="1"/>
</dbReference>
<evidence type="ECO:0000256" key="2">
    <source>
        <dbReference type="ARBA" id="ARBA00004882"/>
    </source>
</evidence>
<keyword evidence="14" id="KW-0378">Hydrolase</keyword>
<organism evidence="16 17">
    <name type="scientific">Isoptericola hypogeus</name>
    <dbReference type="NCBI Taxonomy" id="300179"/>
    <lineage>
        <taxon>Bacteria</taxon>
        <taxon>Bacillati</taxon>
        <taxon>Actinomycetota</taxon>
        <taxon>Actinomycetes</taxon>
        <taxon>Micrococcales</taxon>
        <taxon>Promicromonosporaceae</taxon>
        <taxon>Isoptericola</taxon>
    </lineage>
</organism>
<protein>
    <recommendedName>
        <fullName evidence="14">Riboflavin biosynthesis protein RibD</fullName>
    </recommendedName>
    <domain>
        <recommendedName>
            <fullName evidence="14">Diaminohydroxyphosphoribosylaminopyrimidine deaminase</fullName>
            <shortName evidence="14">DRAP deaminase</shortName>
            <ecNumber evidence="14">3.5.4.26</ecNumber>
        </recommendedName>
        <alternativeName>
            <fullName evidence="14">Riboflavin-specific deaminase</fullName>
        </alternativeName>
    </domain>
    <domain>
        <recommendedName>
            <fullName evidence="14">5-amino-6-(5-phosphoribosylamino)uracil reductase</fullName>
            <ecNumber evidence="14">1.1.1.193</ecNumber>
        </recommendedName>
        <alternativeName>
            <fullName evidence="14">HTP reductase</fullName>
        </alternativeName>
    </domain>
</protein>
<accession>A0ABN2JQ67</accession>
<dbReference type="InterPro" id="IPR024072">
    <property type="entry name" value="DHFR-like_dom_sf"/>
</dbReference>
<comment type="catalytic activity">
    <reaction evidence="13 14">
        <text>2,5-diamino-6-hydroxy-4-(5-phosphoribosylamino)-pyrimidine + H2O + H(+) = 5-amino-6-(5-phospho-D-ribosylamino)uracil + NH4(+)</text>
        <dbReference type="Rhea" id="RHEA:21868"/>
        <dbReference type="ChEBI" id="CHEBI:15377"/>
        <dbReference type="ChEBI" id="CHEBI:15378"/>
        <dbReference type="ChEBI" id="CHEBI:28938"/>
        <dbReference type="ChEBI" id="CHEBI:58453"/>
        <dbReference type="ChEBI" id="CHEBI:58614"/>
        <dbReference type="EC" id="3.5.4.26"/>
    </reaction>
</comment>
<proteinExistence type="inferred from homology"/>
<evidence type="ECO:0000256" key="1">
    <source>
        <dbReference type="ARBA" id="ARBA00002151"/>
    </source>
</evidence>
<reference evidence="16 17" key="1">
    <citation type="journal article" date="2019" name="Int. J. Syst. Evol. Microbiol.">
        <title>The Global Catalogue of Microorganisms (GCM) 10K type strain sequencing project: providing services to taxonomists for standard genome sequencing and annotation.</title>
        <authorList>
            <consortium name="The Broad Institute Genomics Platform"/>
            <consortium name="The Broad Institute Genome Sequencing Center for Infectious Disease"/>
            <person name="Wu L."/>
            <person name="Ma J."/>
        </authorList>
    </citation>
    <scope>NUCLEOTIDE SEQUENCE [LARGE SCALE GENOMIC DNA]</scope>
    <source>
        <strain evidence="16 17">JCM 15589</strain>
    </source>
</reference>
<keyword evidence="7 14" id="KW-0479">Metal-binding</keyword>
<comment type="similarity">
    <text evidence="4 14">In the N-terminal section; belongs to the cytidine and deoxycytidylate deaminase family.</text>
</comment>
<keyword evidence="9 14" id="KW-0521">NADP</keyword>
<evidence type="ECO:0000313" key="17">
    <source>
        <dbReference type="Proteomes" id="UP001501138"/>
    </source>
</evidence>
<evidence type="ECO:0000256" key="4">
    <source>
        <dbReference type="ARBA" id="ARBA00005259"/>
    </source>
</evidence>
<keyword evidence="8 14" id="KW-0862">Zinc</keyword>
<dbReference type="PANTHER" id="PTHR38011">
    <property type="entry name" value="DIHYDROFOLATE REDUCTASE FAMILY PROTEIN (AFU_ORTHOLOGUE AFUA_8G06820)"/>
    <property type="match status" value="1"/>
</dbReference>
<dbReference type="Pfam" id="PF00383">
    <property type="entry name" value="dCMP_cyt_deam_1"/>
    <property type="match status" value="1"/>
</dbReference>
<dbReference type="InterPro" id="IPR004794">
    <property type="entry name" value="Eubact_RibD"/>
</dbReference>